<dbReference type="GO" id="GO:0006915">
    <property type="term" value="P:apoptotic process"/>
    <property type="evidence" value="ECO:0007669"/>
    <property type="project" value="UniProtKB-KW"/>
</dbReference>
<reference evidence="10" key="2">
    <citation type="submission" date="2025-09" db="UniProtKB">
        <authorList>
            <consortium name="Ensembl"/>
        </authorList>
    </citation>
    <scope>IDENTIFICATION</scope>
</reference>
<dbReference type="SUPFAM" id="SSF47986">
    <property type="entry name" value="DEATH domain"/>
    <property type="match status" value="1"/>
</dbReference>
<dbReference type="Gene3D" id="1.10.533.10">
    <property type="entry name" value="Death Domain, Fas"/>
    <property type="match status" value="1"/>
</dbReference>
<dbReference type="Pfam" id="PF01335">
    <property type="entry name" value="DED"/>
    <property type="match status" value="1"/>
</dbReference>
<dbReference type="GO" id="GO:0000165">
    <property type="term" value="P:MAPK cascade"/>
    <property type="evidence" value="ECO:0007669"/>
    <property type="project" value="InterPro"/>
</dbReference>
<keyword evidence="7" id="KW-0053">Apoptosis</keyword>
<proteinExistence type="predicted"/>
<dbReference type="InterPro" id="IPR001875">
    <property type="entry name" value="DED_dom"/>
</dbReference>
<dbReference type="SMART" id="SM00031">
    <property type="entry name" value="DED"/>
    <property type="match status" value="1"/>
</dbReference>
<dbReference type="OrthoDB" id="9931131at2759"/>
<evidence type="ECO:0000256" key="5">
    <source>
        <dbReference type="ARBA" id="ARBA00022553"/>
    </source>
</evidence>
<keyword evidence="3" id="KW-0813">Transport</keyword>
<accession>A0A8D2CTL4</accession>
<dbReference type="InterPro" id="IPR029546">
    <property type="entry name" value="PEA15_DED"/>
</dbReference>
<keyword evidence="11" id="KW-1185">Reference proteome</keyword>
<dbReference type="AlphaFoldDB" id="A0A8D2CTL4"/>
<dbReference type="Proteomes" id="UP000694564">
    <property type="component" value="Chromosome 12"/>
</dbReference>
<evidence type="ECO:0000313" key="10">
    <source>
        <dbReference type="Ensembl" id="ENSSVLP00005014744.1"/>
    </source>
</evidence>
<sequence>ENFNSSGRCSGTRDLRVPVPWALSSGGVMAQYGTLLQDLTSNITLEDLGQLKSAGKEDIPSEKGEEITTGSACFSFLESHNKLDKGHLSYIEHIFEISHRPDLLTMVVDYRTPHLVPPPCEEGGVGMRGV</sequence>
<evidence type="ECO:0000256" key="7">
    <source>
        <dbReference type="ARBA" id="ARBA00022703"/>
    </source>
</evidence>
<keyword evidence="6" id="KW-0762">Sugar transport</keyword>
<evidence type="ECO:0000256" key="2">
    <source>
        <dbReference type="ARBA" id="ARBA00015367"/>
    </source>
</evidence>
<keyword evidence="4" id="KW-0963">Cytoplasm</keyword>
<reference evidence="10" key="1">
    <citation type="submission" date="2025-08" db="UniProtKB">
        <authorList>
            <consortium name="Ensembl"/>
        </authorList>
    </citation>
    <scope>IDENTIFICATION</scope>
</reference>
<evidence type="ECO:0000256" key="6">
    <source>
        <dbReference type="ARBA" id="ARBA00022597"/>
    </source>
</evidence>
<evidence type="ECO:0000256" key="4">
    <source>
        <dbReference type="ARBA" id="ARBA00022490"/>
    </source>
</evidence>
<dbReference type="PANTHER" id="PTHR48169">
    <property type="entry name" value="DED DOMAIN-CONTAINING PROTEIN"/>
    <property type="match status" value="1"/>
</dbReference>
<dbReference type="GO" id="GO:1902042">
    <property type="term" value="P:negative regulation of extrinsic apoptotic signaling pathway via death domain receptors"/>
    <property type="evidence" value="ECO:0007669"/>
    <property type="project" value="TreeGrafter"/>
</dbReference>
<evidence type="ECO:0000256" key="1">
    <source>
        <dbReference type="ARBA" id="ARBA00004496"/>
    </source>
</evidence>
<dbReference type="GeneTree" id="ENSGT00390000000230"/>
<comment type="subcellular location">
    <subcellularLocation>
        <location evidence="1">Cytoplasm</location>
    </subcellularLocation>
</comment>
<dbReference type="InterPro" id="IPR011029">
    <property type="entry name" value="DEATH-like_dom_sf"/>
</dbReference>
<organism evidence="10 11">
    <name type="scientific">Sciurus vulgaris</name>
    <name type="common">Eurasian red squirrel</name>
    <dbReference type="NCBI Taxonomy" id="55149"/>
    <lineage>
        <taxon>Eukaryota</taxon>
        <taxon>Metazoa</taxon>
        <taxon>Chordata</taxon>
        <taxon>Craniata</taxon>
        <taxon>Vertebrata</taxon>
        <taxon>Euteleostomi</taxon>
        <taxon>Mammalia</taxon>
        <taxon>Eutheria</taxon>
        <taxon>Euarchontoglires</taxon>
        <taxon>Glires</taxon>
        <taxon>Rodentia</taxon>
        <taxon>Sciuromorpha</taxon>
        <taxon>Sciuridae</taxon>
        <taxon>Sciurinae</taxon>
        <taxon>Sciurini</taxon>
        <taxon>Sciurus</taxon>
    </lineage>
</organism>
<dbReference type="CDD" id="cd08338">
    <property type="entry name" value="DED_PEA15"/>
    <property type="match status" value="1"/>
</dbReference>
<dbReference type="PANTHER" id="PTHR48169:SF1">
    <property type="entry name" value="ASTROCYTIC PHOSPHOPROTEIN PEA-15"/>
    <property type="match status" value="1"/>
</dbReference>
<evidence type="ECO:0000313" key="11">
    <source>
        <dbReference type="Proteomes" id="UP000694564"/>
    </source>
</evidence>
<protein>
    <recommendedName>
        <fullName evidence="2">Astrocytic phosphoprotein PEA-15</fullName>
    </recommendedName>
    <alternativeName>
        <fullName evidence="8">15 kDa phosphoprotein enriched in astrocytes</fullName>
    </alternativeName>
</protein>
<feature type="domain" description="DED" evidence="9">
    <location>
        <begin position="31"/>
        <end position="109"/>
    </location>
</feature>
<keyword evidence="5" id="KW-0597">Phosphoprotein</keyword>
<dbReference type="GO" id="GO:0005737">
    <property type="term" value="C:cytoplasm"/>
    <property type="evidence" value="ECO:0007669"/>
    <property type="project" value="UniProtKB-SubCell"/>
</dbReference>
<name>A0A8D2CTL4_SCIVU</name>
<dbReference type="PROSITE" id="PS50168">
    <property type="entry name" value="DED"/>
    <property type="match status" value="1"/>
</dbReference>
<dbReference type="Ensembl" id="ENSSVLT00005016362.1">
    <property type="protein sequence ID" value="ENSSVLP00005014744.1"/>
    <property type="gene ID" value="ENSSVLG00005011796.1"/>
</dbReference>
<evidence type="ECO:0000256" key="3">
    <source>
        <dbReference type="ARBA" id="ARBA00022448"/>
    </source>
</evidence>
<evidence type="ECO:0000259" key="9">
    <source>
        <dbReference type="PROSITE" id="PS50168"/>
    </source>
</evidence>
<evidence type="ECO:0000256" key="8">
    <source>
        <dbReference type="ARBA" id="ARBA00033278"/>
    </source>
</evidence>